<dbReference type="AlphaFoldDB" id="A0A5B6X1M3"/>
<reference evidence="2" key="1">
    <citation type="journal article" date="2019" name="Plant Biotechnol. J.">
        <title>Genome sequencing of the Australian wild diploid species Gossypium australe highlights disease resistance and delayed gland morphogenesis.</title>
        <authorList>
            <person name="Cai Y."/>
            <person name="Cai X."/>
            <person name="Wang Q."/>
            <person name="Wang P."/>
            <person name="Zhang Y."/>
            <person name="Cai C."/>
            <person name="Xu Y."/>
            <person name="Wang K."/>
            <person name="Zhou Z."/>
            <person name="Wang C."/>
            <person name="Geng S."/>
            <person name="Li B."/>
            <person name="Dong Q."/>
            <person name="Hou Y."/>
            <person name="Wang H."/>
            <person name="Ai P."/>
            <person name="Liu Z."/>
            <person name="Yi F."/>
            <person name="Sun M."/>
            <person name="An G."/>
            <person name="Cheng J."/>
            <person name="Zhang Y."/>
            <person name="Shi Q."/>
            <person name="Xie Y."/>
            <person name="Shi X."/>
            <person name="Chang Y."/>
            <person name="Huang F."/>
            <person name="Chen Y."/>
            <person name="Hong S."/>
            <person name="Mi L."/>
            <person name="Sun Q."/>
            <person name="Zhang L."/>
            <person name="Zhou B."/>
            <person name="Peng R."/>
            <person name="Zhang X."/>
            <person name="Liu F."/>
        </authorList>
    </citation>
    <scope>NUCLEOTIDE SEQUENCE [LARGE SCALE GENOMIC DNA]</scope>
    <source>
        <strain evidence="2">cv. PA1801</strain>
    </source>
</reference>
<sequence>MHSWGTHLHLPGKACGQLKGYCNTDWVGVLEKVTESLNDTTNGTGTELVSSLIEPTTRKWKVDLIEHTFPEKIAQKILQLPVAEEAHEDFQVWRGENSGEFTVRSVEDWLLIVPALGVKMRKKIASIYFDNVLQQQKHDSTLTSHGSQTLLFKTCGTGLPGFSTQETANNMIWNARNQFVHEGKPTTGKELAQKVQLYIAEIDGLEEKVLTSGDIKHPGTVLKEGGRNYLLRCSI</sequence>
<organism evidence="1 2">
    <name type="scientific">Gossypium australe</name>
    <dbReference type="NCBI Taxonomy" id="47621"/>
    <lineage>
        <taxon>Eukaryota</taxon>
        <taxon>Viridiplantae</taxon>
        <taxon>Streptophyta</taxon>
        <taxon>Embryophyta</taxon>
        <taxon>Tracheophyta</taxon>
        <taxon>Spermatophyta</taxon>
        <taxon>Magnoliopsida</taxon>
        <taxon>eudicotyledons</taxon>
        <taxon>Gunneridae</taxon>
        <taxon>Pentapetalae</taxon>
        <taxon>rosids</taxon>
        <taxon>malvids</taxon>
        <taxon>Malvales</taxon>
        <taxon>Malvaceae</taxon>
        <taxon>Malvoideae</taxon>
        <taxon>Gossypium</taxon>
    </lineage>
</organism>
<proteinExistence type="predicted"/>
<dbReference type="OrthoDB" id="1210581at2759"/>
<keyword evidence="2" id="KW-1185">Reference proteome</keyword>
<keyword evidence="1" id="KW-0808">Transferase</keyword>
<evidence type="ECO:0000313" key="2">
    <source>
        <dbReference type="Proteomes" id="UP000325315"/>
    </source>
</evidence>
<comment type="caution">
    <text evidence="1">The sequence shown here is derived from an EMBL/GenBank/DDBJ whole genome shotgun (WGS) entry which is preliminary data.</text>
</comment>
<gene>
    <name evidence="1" type="ORF">EPI10_030774</name>
</gene>
<dbReference type="Proteomes" id="UP000325315">
    <property type="component" value="Unassembled WGS sequence"/>
</dbReference>
<keyword evidence="1" id="KW-0548">Nucleotidyltransferase</keyword>
<dbReference type="EMBL" id="SMMG02000001">
    <property type="protein sequence ID" value="KAA3486905.1"/>
    <property type="molecule type" value="Genomic_DNA"/>
</dbReference>
<dbReference type="GO" id="GO:0003964">
    <property type="term" value="F:RNA-directed DNA polymerase activity"/>
    <property type="evidence" value="ECO:0007669"/>
    <property type="project" value="UniProtKB-KW"/>
</dbReference>
<protein>
    <submittedName>
        <fullName evidence="1">Reverse transcriptase</fullName>
    </submittedName>
</protein>
<name>A0A5B6X1M3_9ROSI</name>
<evidence type="ECO:0000313" key="1">
    <source>
        <dbReference type="EMBL" id="KAA3486905.1"/>
    </source>
</evidence>
<accession>A0A5B6X1M3</accession>
<keyword evidence="1" id="KW-0695">RNA-directed DNA polymerase</keyword>